<protein>
    <recommendedName>
        <fullName evidence="2">Factor of DNA methylation 1-5/IDN2 domain-containing protein</fullName>
    </recommendedName>
</protein>
<feature type="domain" description="Factor of DNA methylation 1-5/IDN2" evidence="2">
    <location>
        <begin position="91"/>
        <end position="222"/>
    </location>
</feature>
<keyword evidence="4" id="KW-1185">Reference proteome</keyword>
<evidence type="ECO:0000256" key="1">
    <source>
        <dbReference type="SAM" id="Coils"/>
    </source>
</evidence>
<dbReference type="PANTHER" id="PTHR21596">
    <property type="entry name" value="RIBONUCLEASE P SUBUNIT P38"/>
    <property type="match status" value="1"/>
</dbReference>
<dbReference type="Proteomes" id="UP000886885">
    <property type="component" value="Chromosome 1A"/>
</dbReference>
<gene>
    <name evidence="3" type="ORF">POTOM_001866</name>
</gene>
<evidence type="ECO:0000313" key="3">
    <source>
        <dbReference type="EMBL" id="KAG6792712.1"/>
    </source>
</evidence>
<proteinExistence type="predicted"/>
<dbReference type="InterPro" id="IPR045177">
    <property type="entry name" value="FDM1-5/IDN2"/>
</dbReference>
<name>A0A8X8DIV6_POPTO</name>
<accession>A0A8X8DIV6</accession>
<comment type="caution">
    <text evidence="3">The sequence shown here is derived from an EMBL/GenBank/DDBJ whole genome shotgun (WGS) entry which is preliminary data.</text>
</comment>
<dbReference type="PANTHER" id="PTHR21596:SF23">
    <property type="entry name" value="FACTOR OF DNA METHYLATION 4"/>
    <property type="match status" value="1"/>
</dbReference>
<evidence type="ECO:0000259" key="2">
    <source>
        <dbReference type="Pfam" id="PF03469"/>
    </source>
</evidence>
<dbReference type="GO" id="GO:0080188">
    <property type="term" value="P:gene silencing by siRNA-directed DNA methylation"/>
    <property type="evidence" value="ECO:0007669"/>
    <property type="project" value="InterPro"/>
</dbReference>
<dbReference type="InterPro" id="IPR005379">
    <property type="entry name" value="FDM1-5/IDN2_XH"/>
</dbReference>
<reference evidence="3" key="1">
    <citation type="journal article" date="2020" name="bioRxiv">
        <title>Hybrid origin of Populus tomentosa Carr. identified through genome sequencing and phylogenomic analysis.</title>
        <authorList>
            <person name="An X."/>
            <person name="Gao K."/>
            <person name="Chen Z."/>
            <person name="Li J."/>
            <person name="Yang X."/>
            <person name="Yang X."/>
            <person name="Zhou J."/>
            <person name="Guo T."/>
            <person name="Zhao T."/>
            <person name="Huang S."/>
            <person name="Miao D."/>
            <person name="Khan W.U."/>
            <person name="Rao P."/>
            <person name="Ye M."/>
            <person name="Lei B."/>
            <person name="Liao W."/>
            <person name="Wang J."/>
            <person name="Ji L."/>
            <person name="Li Y."/>
            <person name="Guo B."/>
            <person name="Mustafa N.S."/>
            <person name="Li S."/>
            <person name="Yun Q."/>
            <person name="Keller S.R."/>
            <person name="Mao J."/>
            <person name="Zhang R."/>
            <person name="Strauss S.H."/>
        </authorList>
    </citation>
    <scope>NUCLEOTIDE SEQUENCE</scope>
    <source>
        <strain evidence="3">GM15</strain>
        <tissue evidence="3">Leaf</tissue>
    </source>
</reference>
<keyword evidence="1" id="KW-0175">Coiled coil</keyword>
<dbReference type="OrthoDB" id="1892195at2759"/>
<evidence type="ECO:0000313" key="4">
    <source>
        <dbReference type="Proteomes" id="UP000886885"/>
    </source>
</evidence>
<organism evidence="3 4">
    <name type="scientific">Populus tomentosa</name>
    <name type="common">Chinese white poplar</name>
    <dbReference type="NCBI Taxonomy" id="118781"/>
    <lineage>
        <taxon>Eukaryota</taxon>
        <taxon>Viridiplantae</taxon>
        <taxon>Streptophyta</taxon>
        <taxon>Embryophyta</taxon>
        <taxon>Tracheophyta</taxon>
        <taxon>Spermatophyta</taxon>
        <taxon>Magnoliopsida</taxon>
        <taxon>eudicotyledons</taxon>
        <taxon>Gunneridae</taxon>
        <taxon>Pentapetalae</taxon>
        <taxon>rosids</taxon>
        <taxon>fabids</taxon>
        <taxon>Malpighiales</taxon>
        <taxon>Salicaceae</taxon>
        <taxon>Saliceae</taxon>
        <taxon>Populus</taxon>
    </lineage>
</organism>
<feature type="coiled-coil region" evidence="1">
    <location>
        <begin position="33"/>
        <end position="70"/>
    </location>
</feature>
<dbReference type="EMBL" id="JAAWWB010000001">
    <property type="protein sequence ID" value="KAG6792712.1"/>
    <property type="molecule type" value="Genomic_DNA"/>
</dbReference>
<dbReference type="Pfam" id="PF03469">
    <property type="entry name" value="XH"/>
    <property type="match status" value="1"/>
</dbReference>
<dbReference type="AlphaFoldDB" id="A0A8X8DIV6"/>
<sequence>MLNKHSSSRSMKNALQVTKHMGEDEDLDIRAKMDTVRQELKEKEEELRGLEELNQVLIVQEHKINDELQEALKELINYLGKWNTRAFIGVKRMGDLDSKPFHETTMRKFLGREAEQKALESCSLWKDQLRDLSWHPFQVIIDKEGKNEEIIDEDDENLRILKSKHGDEVFNAVTTALKEMNEYNPSGSYIVPELWNFKEKRKATLSEGVMQILRHWKQCKKKKTSETEKLYDLLFMLADIFVLYTRKYRVYRCLDAVFHIP</sequence>